<feature type="transmembrane region" description="Helical" evidence="8">
    <location>
        <begin position="208"/>
        <end position="226"/>
    </location>
</feature>
<dbReference type="AlphaFoldDB" id="I0ICB0"/>
<evidence type="ECO:0000256" key="1">
    <source>
        <dbReference type="ARBA" id="ARBA00004651"/>
    </source>
</evidence>
<evidence type="ECO:0000313" key="9">
    <source>
        <dbReference type="EMBL" id="BAM02898.1"/>
    </source>
</evidence>
<feature type="transmembrane region" description="Helical" evidence="8">
    <location>
        <begin position="177"/>
        <end position="196"/>
    </location>
</feature>
<dbReference type="HOGENOM" id="CLU_056175_3_1_0"/>
<dbReference type="OrthoDB" id="9794315at2"/>
<dbReference type="GO" id="GO:0055085">
    <property type="term" value="P:transmembrane transport"/>
    <property type="evidence" value="ECO:0007669"/>
    <property type="project" value="InterPro"/>
</dbReference>
<feature type="transmembrane region" description="Helical" evidence="8">
    <location>
        <begin position="131"/>
        <end position="156"/>
    </location>
</feature>
<dbReference type="PANTHER" id="PTHR36838">
    <property type="entry name" value="AUXIN EFFLUX CARRIER FAMILY PROTEIN"/>
    <property type="match status" value="1"/>
</dbReference>
<dbReference type="STRING" id="1142394.PSMK_07390"/>
<evidence type="ECO:0000256" key="3">
    <source>
        <dbReference type="ARBA" id="ARBA00022448"/>
    </source>
</evidence>
<dbReference type="PANTHER" id="PTHR36838:SF4">
    <property type="entry name" value="AUXIN EFFLUX CARRIER FAMILY PROTEIN"/>
    <property type="match status" value="1"/>
</dbReference>
<protein>
    <submittedName>
        <fullName evidence="9">Hypothetical membrane protein</fullName>
    </submittedName>
</protein>
<keyword evidence="4" id="KW-1003">Cell membrane</keyword>
<dbReference type="EMBL" id="AP012338">
    <property type="protein sequence ID" value="BAM02898.1"/>
    <property type="molecule type" value="Genomic_DNA"/>
</dbReference>
<evidence type="ECO:0000256" key="6">
    <source>
        <dbReference type="ARBA" id="ARBA00022989"/>
    </source>
</evidence>
<sequence>MVSGLGAAVGPLLPVVIVVATGAGLARLGLLPPEVRRGVEKLVYFVLLPALLVDKLSSASLVGIGGDVARMGAALGSATLAVAGLVLLLSRVAGVPERSRGTLAQAGIRGNLAFVGLPVVALAAGGDPGPAARAALVLGPMVVLYNVVSVPLLIGVDRSGGPAAAARRVARPLATNPILLACVGGLALAAMPALPGPAARSVALLGQPAGPLALLCLGAAITAFPVRTRLRHAALAIAFKSVAIPAFAVGAGVALGLRGDDLRSVAIFASAPTAVASYVLTTQLGGDEELAAAAIAATTVFSVVPLTLAMSI</sequence>
<dbReference type="GO" id="GO:0005886">
    <property type="term" value="C:plasma membrane"/>
    <property type="evidence" value="ECO:0007669"/>
    <property type="project" value="UniProtKB-SubCell"/>
</dbReference>
<feature type="transmembrane region" description="Helical" evidence="8">
    <location>
        <begin position="71"/>
        <end position="94"/>
    </location>
</feature>
<dbReference type="KEGG" id="phm:PSMK_07390"/>
<name>I0ICB0_PHYMF</name>
<evidence type="ECO:0000313" key="10">
    <source>
        <dbReference type="Proteomes" id="UP000007881"/>
    </source>
</evidence>
<organism evidence="9 10">
    <name type="scientific">Phycisphaera mikurensis (strain NBRC 102666 / KCTC 22515 / FYK2301M01)</name>
    <dbReference type="NCBI Taxonomy" id="1142394"/>
    <lineage>
        <taxon>Bacteria</taxon>
        <taxon>Pseudomonadati</taxon>
        <taxon>Planctomycetota</taxon>
        <taxon>Phycisphaerae</taxon>
        <taxon>Phycisphaerales</taxon>
        <taxon>Phycisphaeraceae</taxon>
        <taxon>Phycisphaera</taxon>
    </lineage>
</organism>
<dbReference type="Gene3D" id="1.20.1530.20">
    <property type="match status" value="1"/>
</dbReference>
<dbReference type="InterPro" id="IPR004776">
    <property type="entry name" value="Mem_transp_PIN-like"/>
</dbReference>
<feature type="transmembrane region" description="Helical" evidence="8">
    <location>
        <begin position="12"/>
        <end position="30"/>
    </location>
</feature>
<comment type="subcellular location">
    <subcellularLocation>
        <location evidence="1">Cell membrane</location>
        <topology evidence="1">Multi-pass membrane protein</topology>
    </subcellularLocation>
</comment>
<keyword evidence="6 8" id="KW-1133">Transmembrane helix</keyword>
<feature type="transmembrane region" description="Helical" evidence="8">
    <location>
        <begin position="290"/>
        <end position="310"/>
    </location>
</feature>
<dbReference type="InterPro" id="IPR038770">
    <property type="entry name" value="Na+/solute_symporter_sf"/>
</dbReference>
<accession>I0ICB0</accession>
<dbReference type="eggNOG" id="COG0679">
    <property type="taxonomic scope" value="Bacteria"/>
</dbReference>
<keyword evidence="10" id="KW-1185">Reference proteome</keyword>
<proteinExistence type="inferred from homology"/>
<comment type="similarity">
    <text evidence="2">Belongs to the auxin efflux carrier (TC 2.A.69) family.</text>
</comment>
<dbReference type="RefSeq" id="WP_014436118.1">
    <property type="nucleotide sequence ID" value="NC_017080.1"/>
</dbReference>
<reference evidence="9 10" key="1">
    <citation type="submission" date="2012-02" db="EMBL/GenBank/DDBJ databases">
        <title>Complete genome sequence of Phycisphaera mikurensis NBRC 102666.</title>
        <authorList>
            <person name="Ankai A."/>
            <person name="Hosoyama A."/>
            <person name="Terui Y."/>
            <person name="Sekine M."/>
            <person name="Fukai R."/>
            <person name="Kato Y."/>
            <person name="Nakamura S."/>
            <person name="Yamada-Narita S."/>
            <person name="Kawakoshi A."/>
            <person name="Fukunaga Y."/>
            <person name="Yamazaki S."/>
            <person name="Fujita N."/>
        </authorList>
    </citation>
    <scope>NUCLEOTIDE SEQUENCE [LARGE SCALE GENOMIC DNA]</scope>
    <source>
        <strain evidence="10">NBRC 102666 / KCTC 22515 / FYK2301M01</strain>
    </source>
</reference>
<evidence type="ECO:0000256" key="7">
    <source>
        <dbReference type="ARBA" id="ARBA00023136"/>
    </source>
</evidence>
<feature type="transmembrane region" description="Helical" evidence="8">
    <location>
        <begin position="233"/>
        <end position="255"/>
    </location>
</feature>
<feature type="transmembrane region" description="Helical" evidence="8">
    <location>
        <begin position="42"/>
        <end position="65"/>
    </location>
</feature>
<dbReference type="Pfam" id="PF03547">
    <property type="entry name" value="Mem_trans"/>
    <property type="match status" value="2"/>
</dbReference>
<evidence type="ECO:0000256" key="4">
    <source>
        <dbReference type="ARBA" id="ARBA00022475"/>
    </source>
</evidence>
<dbReference type="Proteomes" id="UP000007881">
    <property type="component" value="Chromosome"/>
</dbReference>
<evidence type="ECO:0000256" key="2">
    <source>
        <dbReference type="ARBA" id="ARBA00010145"/>
    </source>
</evidence>
<evidence type="ECO:0000256" key="5">
    <source>
        <dbReference type="ARBA" id="ARBA00022692"/>
    </source>
</evidence>
<keyword evidence="3" id="KW-0813">Transport</keyword>
<keyword evidence="5 8" id="KW-0812">Transmembrane</keyword>
<keyword evidence="7 8" id="KW-0472">Membrane</keyword>
<feature type="transmembrane region" description="Helical" evidence="8">
    <location>
        <begin position="106"/>
        <end position="125"/>
    </location>
</feature>
<evidence type="ECO:0000256" key="8">
    <source>
        <dbReference type="SAM" id="Phobius"/>
    </source>
</evidence>
<gene>
    <name evidence="9" type="ordered locus">PSMK_07390</name>
</gene>